<feature type="coiled-coil region" evidence="1">
    <location>
        <begin position="18"/>
        <end position="56"/>
    </location>
</feature>
<keyword evidence="4" id="KW-1185">Reference proteome</keyword>
<dbReference type="OrthoDB" id="2681654at2759"/>
<dbReference type="EMBL" id="KN834765">
    <property type="protein sequence ID" value="KIK63073.1"/>
    <property type="molecule type" value="Genomic_DNA"/>
</dbReference>
<gene>
    <name evidence="3" type="ORF">GYMLUDRAFT_41383</name>
</gene>
<dbReference type="AlphaFoldDB" id="A0A0D0D1N0"/>
<name>A0A0D0D1N0_9AGAR</name>
<sequence>MSRRAVTPSLEASQQTHIDDLVQRNRAHERTIQKLKDELTREKNRAKIAVQDIQTKLQAEKQGWREAVDTLQVCHRIHAYRLQVEVENAKCSAMDEQDLLRKEKVAVLQREYALTKFQMQETALENRIEELEDEIEELAYQNREEKLVLKARISELGALLKMQEEQLEAAERDKAKIEAELNTLHQANAESQVSSESLTVKLERTKLQLEGERSKSSDLEQSNDELRRSNEDLKRQVAKWQSLESKGDTELETVRKKRVELEVQLQAVQNQLAKREEEDSTLQKKLEAAKERAFEWKKHGDDLAKKFAKTEKANQKLLAEIESLKQTHVRNKVSPAESEDEVAQVMTQLPPSSPAPAAGTSRRRAPSSKPPSKTASRQSRKASAPPESFSLPTDDDADDAQGAAAPARGKGKGKGRSKSTATETEAEPDAEHKQKKPRLKSSVKPVTQDSDIEEISPEAIATSSKTSEVKRKGKRKASQLSVVNEERGENDEDNTDQERSSLPPKKKKRDAAGTHSKPNVLEGKGKVLPSRAESTASAAIAEPVPAGHKSKRKINLFPQSQNKLNIAQFDFGSQGSGIPSVLSPLKPQEGVPVRSSFVMPSMSSLFGGRR</sequence>
<feature type="region of interest" description="Disordered" evidence="2">
    <location>
        <begin position="322"/>
        <end position="549"/>
    </location>
</feature>
<evidence type="ECO:0000256" key="2">
    <source>
        <dbReference type="SAM" id="MobiDB-lite"/>
    </source>
</evidence>
<reference evidence="3 4" key="1">
    <citation type="submission" date="2014-04" db="EMBL/GenBank/DDBJ databases">
        <title>Evolutionary Origins and Diversification of the Mycorrhizal Mutualists.</title>
        <authorList>
            <consortium name="DOE Joint Genome Institute"/>
            <consortium name="Mycorrhizal Genomics Consortium"/>
            <person name="Kohler A."/>
            <person name="Kuo A."/>
            <person name="Nagy L.G."/>
            <person name="Floudas D."/>
            <person name="Copeland A."/>
            <person name="Barry K.W."/>
            <person name="Cichocki N."/>
            <person name="Veneault-Fourrey C."/>
            <person name="LaButti K."/>
            <person name="Lindquist E.A."/>
            <person name="Lipzen A."/>
            <person name="Lundell T."/>
            <person name="Morin E."/>
            <person name="Murat C."/>
            <person name="Riley R."/>
            <person name="Ohm R."/>
            <person name="Sun H."/>
            <person name="Tunlid A."/>
            <person name="Henrissat B."/>
            <person name="Grigoriev I.V."/>
            <person name="Hibbett D.S."/>
            <person name="Martin F."/>
        </authorList>
    </citation>
    <scope>NUCLEOTIDE SEQUENCE [LARGE SCALE GENOMIC DNA]</scope>
    <source>
        <strain evidence="3 4">FD-317 M1</strain>
    </source>
</reference>
<dbReference type="Proteomes" id="UP000053593">
    <property type="component" value="Unassembled WGS sequence"/>
</dbReference>
<organism evidence="3 4">
    <name type="scientific">Collybiopsis luxurians FD-317 M1</name>
    <dbReference type="NCBI Taxonomy" id="944289"/>
    <lineage>
        <taxon>Eukaryota</taxon>
        <taxon>Fungi</taxon>
        <taxon>Dikarya</taxon>
        <taxon>Basidiomycota</taxon>
        <taxon>Agaricomycotina</taxon>
        <taxon>Agaricomycetes</taxon>
        <taxon>Agaricomycetidae</taxon>
        <taxon>Agaricales</taxon>
        <taxon>Marasmiineae</taxon>
        <taxon>Omphalotaceae</taxon>
        <taxon>Collybiopsis</taxon>
        <taxon>Collybiopsis luxurians</taxon>
    </lineage>
</organism>
<evidence type="ECO:0000313" key="3">
    <source>
        <dbReference type="EMBL" id="KIK63073.1"/>
    </source>
</evidence>
<keyword evidence="1" id="KW-0175">Coiled coil</keyword>
<dbReference type="HOGENOM" id="CLU_029096_0_0_1"/>
<protein>
    <submittedName>
        <fullName evidence="3">Uncharacterized protein</fullName>
    </submittedName>
</protein>
<evidence type="ECO:0000256" key="1">
    <source>
        <dbReference type="SAM" id="Coils"/>
    </source>
</evidence>
<evidence type="ECO:0000313" key="4">
    <source>
        <dbReference type="Proteomes" id="UP000053593"/>
    </source>
</evidence>
<feature type="region of interest" description="Disordered" evidence="2">
    <location>
        <begin position="209"/>
        <end position="228"/>
    </location>
</feature>
<proteinExistence type="predicted"/>
<accession>A0A0D0D1N0</accession>